<protein>
    <submittedName>
        <fullName evidence="1">Toxin</fullName>
    </submittedName>
</protein>
<comment type="caution">
    <text evidence="1">The sequence shown here is derived from an EMBL/GenBank/DDBJ whole genome shotgun (WGS) entry which is preliminary data.</text>
</comment>
<evidence type="ECO:0000313" key="1">
    <source>
        <dbReference type="EMBL" id="TPH21808.1"/>
    </source>
</evidence>
<organism evidence="1 2">
    <name type="scientific">Haemophilus haemolyticus</name>
    <dbReference type="NCBI Taxonomy" id="726"/>
    <lineage>
        <taxon>Bacteria</taxon>
        <taxon>Pseudomonadati</taxon>
        <taxon>Pseudomonadota</taxon>
        <taxon>Gammaproteobacteria</taxon>
        <taxon>Pasteurellales</taxon>
        <taxon>Pasteurellaceae</taxon>
        <taxon>Haemophilus</taxon>
    </lineage>
</organism>
<dbReference type="Proteomes" id="UP000316888">
    <property type="component" value="Unassembled WGS sequence"/>
</dbReference>
<dbReference type="AlphaFoldDB" id="A0A502LC61"/>
<evidence type="ECO:0000313" key="2">
    <source>
        <dbReference type="Proteomes" id="UP000316888"/>
    </source>
</evidence>
<reference evidence="1 2" key="1">
    <citation type="submission" date="2019-01" db="EMBL/GenBank/DDBJ databases">
        <title>Comparative genomic analysis identifies haemin-independent Haemophilus haemolyticus: a formal re-classification of Haemophilus intermedius.</title>
        <authorList>
            <person name="Harris T.M."/>
            <person name="Price E.P."/>
            <person name="Sarovich D.S."/>
            <person name="Norskov-Lauritsen N."/>
            <person name="Beissbarth J."/>
            <person name="Chang A.B."/>
            <person name="Smith-Vaughan H.C."/>
        </authorList>
    </citation>
    <scope>NUCLEOTIDE SEQUENCE [LARGE SCALE GENOMIC DNA]</scope>
    <source>
        <strain evidence="1 2">60824 B Hi-4</strain>
    </source>
</reference>
<gene>
    <name evidence="1" type="ORF">EUX48_07440</name>
</gene>
<sequence>MSLQSLLYEMNGLRVKPMTRNEIEKMALPLAKYLKFTKWNKARQRFDDVLENVATIVNLEILSETEWQELTHNFTKGHFSPSEFTIRIPENTYILACKGDKDSLEIVLHELGHVFLMHQAYLHKADEPPTINEDPEWQADTFAEIILEAMGYSITQISLDFGRLEM</sequence>
<proteinExistence type="predicted"/>
<dbReference type="EMBL" id="SDPB01000020">
    <property type="protein sequence ID" value="TPH21808.1"/>
    <property type="molecule type" value="Genomic_DNA"/>
</dbReference>
<name>A0A502LC61_HAEHA</name>
<accession>A0A502LC61</accession>
<dbReference type="RefSeq" id="WP_140537411.1">
    <property type="nucleotide sequence ID" value="NZ_SDPB01000020.1"/>
</dbReference>